<comment type="caution">
    <text evidence="1">The sequence shown here is derived from an EMBL/GenBank/DDBJ whole genome shotgun (WGS) entry which is preliminary data.</text>
</comment>
<evidence type="ECO:0000313" key="1">
    <source>
        <dbReference type="EMBL" id="CUU89688.1"/>
    </source>
</evidence>
<name>A0A0S4SUL6_CAMHY</name>
<dbReference type="Proteomes" id="UP000052237">
    <property type="component" value="Unassembled WGS sequence"/>
</dbReference>
<dbReference type="EMBL" id="FAVB01000007">
    <property type="protein sequence ID" value="CUU89688.1"/>
    <property type="molecule type" value="Genomic_DNA"/>
</dbReference>
<dbReference type="RefSeq" id="WP_059435464.1">
    <property type="nucleotide sequence ID" value="NZ_FAVB01000007.1"/>
</dbReference>
<reference evidence="1 2" key="1">
    <citation type="submission" date="2015-11" db="EMBL/GenBank/DDBJ databases">
        <authorList>
            <consortium name="Pathogen Informatics"/>
        </authorList>
    </citation>
    <scope>NUCLEOTIDE SEQUENCE [LARGE SCALE GENOMIC DNA]</scope>
    <source>
        <strain evidence="1 2">006A-0059</strain>
    </source>
</reference>
<dbReference type="AlphaFoldDB" id="A0A0S4SUL6"/>
<proteinExistence type="predicted"/>
<sequence length="104" mass="12090">MGFRPTMVKEYSIEYGSEFVGDYNWGVDKFEEFLCDAGIEYDITLTSFTDTNGFVEIEINIESLFSAKLEGLTEDQIKDIQTMQRTARNAEYAIKDGYLKIHWF</sequence>
<gene>
    <name evidence="1" type="ORF">ERS686654_02014</name>
</gene>
<organism evidence="1 2">
    <name type="scientific">Campylobacter hyointestinalis subsp. hyointestinalis</name>
    <dbReference type="NCBI Taxonomy" id="91352"/>
    <lineage>
        <taxon>Bacteria</taxon>
        <taxon>Pseudomonadati</taxon>
        <taxon>Campylobacterota</taxon>
        <taxon>Epsilonproteobacteria</taxon>
        <taxon>Campylobacterales</taxon>
        <taxon>Campylobacteraceae</taxon>
        <taxon>Campylobacter</taxon>
    </lineage>
</organism>
<accession>A0A0S4SUL6</accession>
<protein>
    <submittedName>
        <fullName evidence="1">Uncharacterized protein</fullName>
    </submittedName>
</protein>
<keyword evidence="2" id="KW-1185">Reference proteome</keyword>
<evidence type="ECO:0000313" key="2">
    <source>
        <dbReference type="Proteomes" id="UP000052237"/>
    </source>
</evidence>